<protein>
    <submittedName>
        <fullName evidence="2">Cupin 2 domain-containing protein</fullName>
    </submittedName>
</protein>
<feature type="domain" description="Cupin type-2" evidence="1">
    <location>
        <begin position="44"/>
        <end position="101"/>
    </location>
</feature>
<sequence>MPNLFDAIPDRLDDERFETLVTGEAVRVERIVSRGHTSPTSGWYDQAWDEWVIVLKGEGEVVFEDGEAVRLRPGDHLQIPAHRRHRVAWTDPERDTIWLAVHYPA</sequence>
<dbReference type="InterPro" id="IPR014710">
    <property type="entry name" value="RmlC-like_jellyroll"/>
</dbReference>
<dbReference type="InterPro" id="IPR011051">
    <property type="entry name" value="RmlC_Cupin_sf"/>
</dbReference>
<evidence type="ECO:0000259" key="1">
    <source>
        <dbReference type="Pfam" id="PF07883"/>
    </source>
</evidence>
<reference evidence="2 3" key="1">
    <citation type="submission" date="2020-08" db="EMBL/GenBank/DDBJ databases">
        <title>Genomic Encyclopedia of Type Strains, Phase III (KMG-III): the genomes of soil and plant-associated and newly described type strains.</title>
        <authorList>
            <person name="Whitman W."/>
        </authorList>
    </citation>
    <scope>NUCLEOTIDE SEQUENCE [LARGE SCALE GENOMIC DNA]</scope>
    <source>
        <strain evidence="2 3">CECT 7282</strain>
    </source>
</reference>
<accession>A0A839VCA9</accession>
<comment type="caution">
    <text evidence="2">The sequence shown here is derived from an EMBL/GenBank/DDBJ whole genome shotgun (WGS) entry which is preliminary data.</text>
</comment>
<keyword evidence="3" id="KW-1185">Reference proteome</keyword>
<dbReference type="EMBL" id="JACHXP010000010">
    <property type="protein sequence ID" value="MBB3191029.1"/>
    <property type="molecule type" value="Genomic_DNA"/>
</dbReference>
<dbReference type="Proteomes" id="UP000547614">
    <property type="component" value="Unassembled WGS sequence"/>
</dbReference>
<dbReference type="InterPro" id="IPR013096">
    <property type="entry name" value="Cupin_2"/>
</dbReference>
<evidence type="ECO:0000313" key="3">
    <source>
        <dbReference type="Proteomes" id="UP000547614"/>
    </source>
</evidence>
<dbReference type="CDD" id="cd06981">
    <property type="entry name" value="cupin_reut_a1446"/>
    <property type="match status" value="1"/>
</dbReference>
<evidence type="ECO:0000313" key="2">
    <source>
        <dbReference type="EMBL" id="MBB3191029.1"/>
    </source>
</evidence>
<dbReference type="Pfam" id="PF07883">
    <property type="entry name" value="Cupin_2"/>
    <property type="match status" value="1"/>
</dbReference>
<gene>
    <name evidence="2" type="ORF">FHR94_002273</name>
</gene>
<organism evidence="2 3">
    <name type="scientific">Halomonas cerina</name>
    <dbReference type="NCBI Taxonomy" id="447424"/>
    <lineage>
        <taxon>Bacteria</taxon>
        <taxon>Pseudomonadati</taxon>
        <taxon>Pseudomonadota</taxon>
        <taxon>Gammaproteobacteria</taxon>
        <taxon>Oceanospirillales</taxon>
        <taxon>Halomonadaceae</taxon>
        <taxon>Halomonas</taxon>
    </lineage>
</organism>
<proteinExistence type="predicted"/>
<dbReference type="RefSeq" id="WP_183325815.1">
    <property type="nucleotide sequence ID" value="NZ_JACHXP010000010.1"/>
</dbReference>
<dbReference type="SUPFAM" id="SSF51182">
    <property type="entry name" value="RmlC-like cupins"/>
    <property type="match status" value="1"/>
</dbReference>
<name>A0A839VCA9_9GAMM</name>
<dbReference type="AlphaFoldDB" id="A0A839VCA9"/>
<dbReference type="Gene3D" id="2.60.120.10">
    <property type="entry name" value="Jelly Rolls"/>
    <property type="match status" value="1"/>
</dbReference>